<dbReference type="Gene3D" id="2.60.120.10">
    <property type="entry name" value="Jelly Rolls"/>
    <property type="match status" value="1"/>
</dbReference>
<dbReference type="PANTHER" id="PTHR40112">
    <property type="entry name" value="H2HPP ISOMERASE"/>
    <property type="match status" value="1"/>
</dbReference>
<dbReference type="Pfam" id="PF07883">
    <property type="entry name" value="Cupin_2"/>
    <property type="match status" value="1"/>
</dbReference>
<dbReference type="InterPro" id="IPR011051">
    <property type="entry name" value="RmlC_Cupin_sf"/>
</dbReference>
<accession>C1D3N8</accession>
<evidence type="ECO:0000313" key="2">
    <source>
        <dbReference type="EMBL" id="ACO48117.1"/>
    </source>
</evidence>
<dbReference type="InterPro" id="IPR052535">
    <property type="entry name" value="Bacilysin_H2HPP_isomerase"/>
</dbReference>
<reference evidence="2 3" key="1">
    <citation type="journal article" date="2009" name="PLoS Genet.">
        <title>Alliance of proteomics and genomics to unravel the specificities of Sahara bacterium Deinococcus deserti.</title>
        <authorList>
            <person name="de Groot A."/>
            <person name="Dulermo R."/>
            <person name="Ortet P."/>
            <person name="Blanchard L."/>
            <person name="Guerin P."/>
            <person name="Fernandez B."/>
            <person name="Vacherie B."/>
            <person name="Dossat C."/>
            <person name="Jolivet E."/>
            <person name="Siguier P."/>
            <person name="Chandler M."/>
            <person name="Barakat M."/>
            <person name="Dedieu A."/>
            <person name="Barbe V."/>
            <person name="Heulin T."/>
            <person name="Sommer S."/>
            <person name="Achouak W."/>
            <person name="Armengaud J."/>
        </authorList>
    </citation>
    <scope>NUCLEOTIDE SEQUENCE [LARGE SCALE GENOMIC DNA]</scope>
    <source>
        <strain evidence="3">DSM 17065 / CIP 109153 / LMG 22923 / VCD115</strain>
        <plasmid evidence="3">pDeide3</plasmid>
    </source>
</reference>
<dbReference type="InterPro" id="IPR017102">
    <property type="entry name" value="UCP037087"/>
</dbReference>
<dbReference type="GO" id="GO:0016853">
    <property type="term" value="F:isomerase activity"/>
    <property type="evidence" value="ECO:0007669"/>
    <property type="project" value="UniProtKB-KW"/>
</dbReference>
<evidence type="ECO:0000259" key="1">
    <source>
        <dbReference type="Pfam" id="PF07883"/>
    </source>
</evidence>
<protein>
    <submittedName>
        <fullName evidence="2">Putative mannose-6-phosphate isomerase</fullName>
    </submittedName>
</protein>
<name>C1D3N8_DEIDV</name>
<dbReference type="Proteomes" id="UP000002208">
    <property type="component" value="Plasmid 3"/>
</dbReference>
<keyword evidence="2" id="KW-0614">Plasmid</keyword>
<keyword evidence="2" id="KW-0413">Isomerase</keyword>
<dbReference type="CDD" id="cd02210">
    <property type="entry name" value="cupin_BLR2406-like"/>
    <property type="match status" value="1"/>
</dbReference>
<evidence type="ECO:0000313" key="3">
    <source>
        <dbReference type="Proteomes" id="UP000002208"/>
    </source>
</evidence>
<dbReference type="EMBL" id="CP001117">
    <property type="protein sequence ID" value="ACO48117.1"/>
    <property type="molecule type" value="Genomic_DNA"/>
</dbReference>
<keyword evidence="3" id="KW-1185">Reference proteome</keyword>
<geneLocation type="plasmid" evidence="3">
    <name>pDeide3</name>
</geneLocation>
<dbReference type="KEGG" id="ddr:Deide_3p01712"/>
<dbReference type="AlphaFoldDB" id="C1D3N8"/>
<feature type="domain" description="Cupin type-2" evidence="1">
    <location>
        <begin position="50"/>
        <end position="118"/>
    </location>
</feature>
<dbReference type="HOGENOM" id="CLU_090057_0_0_0"/>
<dbReference type="SUPFAM" id="SSF51182">
    <property type="entry name" value="RmlC-like cupins"/>
    <property type="match status" value="1"/>
</dbReference>
<dbReference type="PIRSF" id="PIRSF037087">
    <property type="entry name" value="UCP037087"/>
    <property type="match status" value="1"/>
</dbReference>
<organism evidence="2 3">
    <name type="scientific">Deinococcus deserti (strain DSM 17065 / CIP 109153 / LMG 22923 / VCD115)</name>
    <dbReference type="NCBI Taxonomy" id="546414"/>
    <lineage>
        <taxon>Bacteria</taxon>
        <taxon>Thermotogati</taxon>
        <taxon>Deinococcota</taxon>
        <taxon>Deinococci</taxon>
        <taxon>Deinococcales</taxon>
        <taxon>Deinococcaceae</taxon>
        <taxon>Deinococcus</taxon>
    </lineage>
</organism>
<dbReference type="PANTHER" id="PTHR40112:SF1">
    <property type="entry name" value="H2HPP ISOMERASE"/>
    <property type="match status" value="1"/>
</dbReference>
<dbReference type="InterPro" id="IPR013096">
    <property type="entry name" value="Cupin_2"/>
</dbReference>
<dbReference type="InterPro" id="IPR014710">
    <property type="entry name" value="RmlC-like_jellyroll"/>
</dbReference>
<gene>
    <name evidence="2" type="ordered locus">Deide_3p01712</name>
</gene>
<sequence>MRSTMSVSDAGDIHVVVHGQQAYRGKQGLDYTPGISATSVGSRALWLGAVTIPPGGRTKAHVHEQHESAFYLVSGEEVELWIGNALEHRHLAHPGDYLYIPPGIPHVAVNRTPVPAFFVGARTDPSEQESVVMTPNLDGLVP</sequence>
<proteinExistence type="predicted"/>